<dbReference type="OrthoDB" id="7273451at2"/>
<dbReference type="Gene3D" id="3.40.50.150">
    <property type="entry name" value="Vaccinia Virus protein VP39"/>
    <property type="match status" value="1"/>
</dbReference>
<dbReference type="Proteomes" id="UP000323142">
    <property type="component" value="Unassembled WGS sequence"/>
</dbReference>
<dbReference type="SUPFAM" id="SSF53335">
    <property type="entry name" value="S-adenosyl-L-methionine-dependent methyltransferases"/>
    <property type="match status" value="1"/>
</dbReference>
<dbReference type="GO" id="GO:0032259">
    <property type="term" value="P:methylation"/>
    <property type="evidence" value="ECO:0007669"/>
    <property type="project" value="UniProtKB-KW"/>
</dbReference>
<evidence type="ECO:0000313" key="2">
    <source>
        <dbReference type="Proteomes" id="UP000323142"/>
    </source>
</evidence>
<reference evidence="1 2" key="2">
    <citation type="submission" date="2019-09" db="EMBL/GenBank/DDBJ databases">
        <authorList>
            <person name="Jin C."/>
        </authorList>
    </citation>
    <scope>NUCLEOTIDE SEQUENCE [LARGE SCALE GENOMIC DNA]</scope>
    <source>
        <strain evidence="1 2">BN140002</strain>
    </source>
</reference>
<keyword evidence="1" id="KW-0489">Methyltransferase</keyword>
<protein>
    <submittedName>
        <fullName evidence="1">Class I SAM-dependent methyltransferase</fullName>
    </submittedName>
</protein>
<comment type="caution">
    <text evidence="1">The sequence shown here is derived from an EMBL/GenBank/DDBJ whole genome shotgun (WGS) entry which is preliminary data.</text>
</comment>
<dbReference type="EMBL" id="VUOA01000006">
    <property type="protein sequence ID" value="KAA2242358.1"/>
    <property type="molecule type" value="Genomic_DNA"/>
</dbReference>
<keyword evidence="1" id="KW-0808">Transferase</keyword>
<gene>
    <name evidence="1" type="ORF">F0L46_03495</name>
</gene>
<dbReference type="InterPro" id="IPR029063">
    <property type="entry name" value="SAM-dependent_MTases_sf"/>
</dbReference>
<reference evidence="1 2" key="1">
    <citation type="submission" date="2019-09" db="EMBL/GenBank/DDBJ databases">
        <title>Salinarimonas rosea gen. nov., sp. nov., a new member of the a-2 subgroup of the Proteobacteria.</title>
        <authorList>
            <person name="Liu J."/>
        </authorList>
    </citation>
    <scope>NUCLEOTIDE SEQUENCE [LARGE SCALE GENOMIC DNA]</scope>
    <source>
        <strain evidence="1 2">BN140002</strain>
    </source>
</reference>
<sequence length="280" mass="28919">MSGFSPAWLALREPVDHRSRNGALAASLSAALADRAPLSVVDLGAGTGSNLRALAPGLGLFQSWRLVDHDPALIEAARARLSAWADEAHEDGATLRLLKNGRRIEVAFMRADLAANVEAALGEAPDLVTAAALFDLASPAWIARVAGAVAARRAAFHTALTYDGTEVWHPPHPADAAMLAAFHAHQRRDKGFGPAAGPEATAALAKAFAAQGYRIETGPSPWRVGPDEAALIAALADGAAGAVRETGLVPEATIAGWLAVRRSGAACTVGHVDLLALPGR</sequence>
<dbReference type="RefSeq" id="WP_149815629.1">
    <property type="nucleotide sequence ID" value="NZ_VUOA01000006.1"/>
</dbReference>
<organism evidence="1 2">
    <name type="scientific">Salinarimonas soli</name>
    <dbReference type="NCBI Taxonomy" id="1638099"/>
    <lineage>
        <taxon>Bacteria</taxon>
        <taxon>Pseudomonadati</taxon>
        <taxon>Pseudomonadota</taxon>
        <taxon>Alphaproteobacteria</taxon>
        <taxon>Hyphomicrobiales</taxon>
        <taxon>Salinarimonadaceae</taxon>
        <taxon>Salinarimonas</taxon>
    </lineage>
</organism>
<evidence type="ECO:0000313" key="1">
    <source>
        <dbReference type="EMBL" id="KAA2242358.1"/>
    </source>
</evidence>
<dbReference type="GO" id="GO:0008168">
    <property type="term" value="F:methyltransferase activity"/>
    <property type="evidence" value="ECO:0007669"/>
    <property type="project" value="UniProtKB-KW"/>
</dbReference>
<accession>A0A5B2VUP3</accession>
<name>A0A5B2VUP3_9HYPH</name>
<keyword evidence="2" id="KW-1185">Reference proteome</keyword>
<proteinExistence type="predicted"/>
<dbReference type="AlphaFoldDB" id="A0A5B2VUP3"/>